<reference evidence="3" key="2">
    <citation type="submission" date="2013-12" db="EMBL/GenBank/DDBJ databases">
        <title>Evolution of pathogenesis and genome organization in the Tremellales.</title>
        <authorList>
            <person name="Cuomo C."/>
            <person name="Litvintseva A."/>
            <person name="Heitman J."/>
            <person name="Chen Y."/>
            <person name="Sun S."/>
            <person name="Springer D."/>
            <person name="Dromer F."/>
            <person name="Young S."/>
            <person name="Zeng Q."/>
            <person name="Chapman S."/>
            <person name="Gujja S."/>
            <person name="Saif S."/>
            <person name="Birren B."/>
        </authorList>
    </citation>
    <scope>NUCLEOTIDE SEQUENCE [LARGE SCALE GENOMIC DNA]</scope>
    <source>
        <strain evidence="3">CBS 10435</strain>
    </source>
</reference>
<dbReference type="Proteomes" id="UP000092583">
    <property type="component" value="Unassembled WGS sequence"/>
</dbReference>
<evidence type="ECO:0000313" key="3">
    <source>
        <dbReference type="Proteomes" id="UP000092583"/>
    </source>
</evidence>
<dbReference type="EMBL" id="KV700091">
    <property type="protein sequence ID" value="OCF56213.1"/>
    <property type="molecule type" value="Genomic_DNA"/>
</dbReference>
<accession>A0A1B9IL54</accession>
<dbReference type="AlphaFoldDB" id="A0A1B9IL54"/>
<feature type="compositionally biased region" description="Polar residues" evidence="1">
    <location>
        <begin position="41"/>
        <end position="50"/>
    </location>
</feature>
<feature type="region of interest" description="Disordered" evidence="1">
    <location>
        <begin position="207"/>
        <end position="227"/>
    </location>
</feature>
<dbReference type="Pfam" id="PF13920">
    <property type="entry name" value="zf-C3HC4_3"/>
    <property type="match status" value="1"/>
</dbReference>
<reference evidence="2 3" key="1">
    <citation type="submission" date="2013-07" db="EMBL/GenBank/DDBJ databases">
        <title>The Genome Sequence of Kwoniella mangroviensis CBS10435.</title>
        <authorList>
            <consortium name="The Broad Institute Genome Sequencing Platform"/>
            <person name="Cuomo C."/>
            <person name="Litvintseva A."/>
            <person name="Chen Y."/>
            <person name="Heitman J."/>
            <person name="Sun S."/>
            <person name="Springer D."/>
            <person name="Dromer F."/>
            <person name="Young S.K."/>
            <person name="Zeng Q."/>
            <person name="Gargeya S."/>
            <person name="Fitzgerald M."/>
            <person name="Abouelleil A."/>
            <person name="Alvarado L."/>
            <person name="Berlin A.M."/>
            <person name="Chapman S.B."/>
            <person name="Dewar J."/>
            <person name="Goldberg J."/>
            <person name="Griggs A."/>
            <person name="Gujja S."/>
            <person name="Hansen M."/>
            <person name="Howarth C."/>
            <person name="Imamovic A."/>
            <person name="Larimer J."/>
            <person name="McCowan C."/>
            <person name="Murphy C."/>
            <person name="Pearson M."/>
            <person name="Priest M."/>
            <person name="Roberts A."/>
            <person name="Saif S."/>
            <person name="Shea T."/>
            <person name="Sykes S."/>
            <person name="Wortman J."/>
            <person name="Nusbaum C."/>
            <person name="Birren B."/>
        </authorList>
    </citation>
    <scope>NUCLEOTIDE SEQUENCE [LARGE SCALE GENOMIC DNA]</scope>
    <source>
        <strain evidence="2 3">CBS 10435</strain>
    </source>
</reference>
<evidence type="ECO:0008006" key="4">
    <source>
        <dbReference type="Google" id="ProtNLM"/>
    </source>
</evidence>
<dbReference type="OrthoDB" id="2565098at2759"/>
<sequence length="262" mass="29003">MSPFDLSCIGSELDTARRSRAIPTSTSPSPTPTADRPLPALSSSVESDTPTILDDIPSEDDVIVSKHQNRSVNKEVEKEKNHERPYPLCLLCLDRPPSAVLLPCCHLNLCYICAPLLIHRFTKFKYPTPPITLSSNDRIPANISERQIESETETETETDCSRIPYNQILYRATLNHPKSRKLGLGGYRPPVENHLGGEYTGQGILRSQQDQGKEESMNQGGRIEMSDTWNGIGRQIGGGDDEGPKCLVCRAGVQGWLRVYTG</sequence>
<proteinExistence type="predicted"/>
<protein>
    <recommendedName>
        <fullName evidence="4">RING-type domain-containing protein</fullName>
    </recommendedName>
</protein>
<evidence type="ECO:0000256" key="1">
    <source>
        <dbReference type="SAM" id="MobiDB-lite"/>
    </source>
</evidence>
<keyword evidence="3" id="KW-1185">Reference proteome</keyword>
<feature type="region of interest" description="Disordered" evidence="1">
    <location>
        <begin position="1"/>
        <end position="59"/>
    </location>
</feature>
<name>A0A1B9IL54_9TREE</name>
<feature type="compositionally biased region" description="Low complexity" evidence="1">
    <location>
        <begin position="21"/>
        <end position="37"/>
    </location>
</feature>
<evidence type="ECO:0000313" key="2">
    <source>
        <dbReference type="EMBL" id="OCF56213.1"/>
    </source>
</evidence>
<gene>
    <name evidence="2" type="ORF">L486_06154</name>
</gene>
<organism evidence="2 3">
    <name type="scientific">Kwoniella mangroviensis CBS 10435</name>
    <dbReference type="NCBI Taxonomy" id="1331196"/>
    <lineage>
        <taxon>Eukaryota</taxon>
        <taxon>Fungi</taxon>
        <taxon>Dikarya</taxon>
        <taxon>Basidiomycota</taxon>
        <taxon>Agaricomycotina</taxon>
        <taxon>Tremellomycetes</taxon>
        <taxon>Tremellales</taxon>
        <taxon>Cryptococcaceae</taxon>
        <taxon>Kwoniella</taxon>
    </lineage>
</organism>
<dbReference type="InterPro" id="IPR013083">
    <property type="entry name" value="Znf_RING/FYVE/PHD"/>
</dbReference>
<dbReference type="Gene3D" id="3.30.40.10">
    <property type="entry name" value="Zinc/RING finger domain, C3HC4 (zinc finger)"/>
    <property type="match status" value="1"/>
</dbReference>